<dbReference type="GO" id="GO:0009432">
    <property type="term" value="P:SOS response"/>
    <property type="evidence" value="ECO:0007669"/>
    <property type="project" value="UniProtKB-KW"/>
</dbReference>
<dbReference type="PRINTS" id="PR00726">
    <property type="entry name" value="LEXASERPTASE"/>
</dbReference>
<dbReference type="AlphaFoldDB" id="A0A1G2UU27"/>
<feature type="domain" description="Peptidase S24/S26A/S26B/S26C" evidence="10">
    <location>
        <begin position="2"/>
        <end position="111"/>
    </location>
</feature>
<dbReference type="GO" id="GO:0006281">
    <property type="term" value="P:DNA repair"/>
    <property type="evidence" value="ECO:0007669"/>
    <property type="project" value="UniProtKB-KW"/>
</dbReference>
<evidence type="ECO:0000256" key="1">
    <source>
        <dbReference type="ARBA" id="ARBA00006594"/>
    </source>
</evidence>
<dbReference type="InterPro" id="IPR039418">
    <property type="entry name" value="LexA-like"/>
</dbReference>
<dbReference type="CDD" id="cd06529">
    <property type="entry name" value="S24_LexA-like"/>
    <property type="match status" value="1"/>
</dbReference>
<evidence type="ECO:0000313" key="11">
    <source>
        <dbReference type="EMBL" id="OHB12910.1"/>
    </source>
</evidence>
<dbReference type="InterPro" id="IPR036286">
    <property type="entry name" value="LexA/Signal_pep-like_sf"/>
</dbReference>
<keyword evidence="8" id="KW-0742">SOS response</keyword>
<dbReference type="InterPro" id="IPR050077">
    <property type="entry name" value="LexA_repressor"/>
</dbReference>
<proteinExistence type="inferred from homology"/>
<evidence type="ECO:0000256" key="8">
    <source>
        <dbReference type="ARBA" id="ARBA00023236"/>
    </source>
</evidence>
<evidence type="ECO:0000256" key="7">
    <source>
        <dbReference type="ARBA" id="ARBA00023204"/>
    </source>
</evidence>
<name>A0A1G2UU27_9BACT</name>
<keyword evidence="6 9" id="KW-0068">Autocatalytic cleavage</keyword>
<evidence type="ECO:0000259" key="10">
    <source>
        <dbReference type="Pfam" id="PF00717"/>
    </source>
</evidence>
<dbReference type="PANTHER" id="PTHR33516:SF2">
    <property type="entry name" value="LEXA REPRESSOR-RELATED"/>
    <property type="match status" value="1"/>
</dbReference>
<keyword evidence="3" id="KW-0680">Restriction system</keyword>
<organism evidence="11 12">
    <name type="scientific">Candidatus Zambryskibacteria bacterium RIFCSPLOWO2_12_39_8</name>
    <dbReference type="NCBI Taxonomy" id="1802774"/>
    <lineage>
        <taxon>Bacteria</taxon>
        <taxon>Candidatus Zambryskiibacteriota</taxon>
    </lineage>
</organism>
<keyword evidence="7" id="KW-0234">DNA repair</keyword>
<dbReference type="GO" id="GO:0009307">
    <property type="term" value="P:DNA restriction-modification system"/>
    <property type="evidence" value="ECO:0007669"/>
    <property type="project" value="UniProtKB-KW"/>
</dbReference>
<gene>
    <name evidence="11" type="ORF">A2Y49_02800</name>
</gene>
<comment type="similarity">
    <text evidence="2 9">Belongs to the peptidase S24 family.</text>
</comment>
<comment type="caution">
    <text evidence="11">The sequence shown here is derived from an EMBL/GenBank/DDBJ whole genome shotgun (WGS) entry which is preliminary data.</text>
</comment>
<dbReference type="InterPro" id="IPR015927">
    <property type="entry name" value="Peptidase_S24_S26A/B/C"/>
</dbReference>
<dbReference type="EMBL" id="MHWR01000031">
    <property type="protein sequence ID" value="OHB12910.1"/>
    <property type="molecule type" value="Genomic_DNA"/>
</dbReference>
<reference evidence="11 12" key="1">
    <citation type="journal article" date="2016" name="Nat. Commun.">
        <title>Thousands of microbial genomes shed light on interconnected biogeochemical processes in an aquifer system.</title>
        <authorList>
            <person name="Anantharaman K."/>
            <person name="Brown C.T."/>
            <person name="Hug L.A."/>
            <person name="Sharon I."/>
            <person name="Castelle C.J."/>
            <person name="Probst A.J."/>
            <person name="Thomas B.C."/>
            <person name="Singh A."/>
            <person name="Wilkins M.J."/>
            <person name="Karaoz U."/>
            <person name="Brodie E.L."/>
            <person name="Williams K.H."/>
            <person name="Hubbard S.S."/>
            <person name="Banfield J.F."/>
        </authorList>
    </citation>
    <scope>NUCLEOTIDE SEQUENCE [LARGE SCALE GENOMIC DNA]</scope>
</reference>
<dbReference type="Pfam" id="PF00717">
    <property type="entry name" value="Peptidase_S24"/>
    <property type="match status" value="1"/>
</dbReference>
<sequence>MGTISAGQPIEAIEEFETITVPSNLIPQGEHFALGIKGDSMITDGIFDGDTVIIRKQNTAQDGDTVVALLNENEVTLKKIYRLANGFRLQPANPTMPAFVVKELIVQGKVVSVMRSYDKRKSLDQISNLTAFSDELKHFIVKIQEEIKSKFHENKEFDIWEKTEEKPDENKFFLETSYTFLNEILLLWVCKDKKLLNFEIIKDTKQLSLLKKEAQKIYSHIFSSNIFDWYIPENFLLQEVTNLFNKYDFTLVDRDILGKLYEQFITKEERKKLGQPSLKFFRNLKLDIIPILSYNKRNN</sequence>
<evidence type="ECO:0000256" key="2">
    <source>
        <dbReference type="ARBA" id="ARBA00007484"/>
    </source>
</evidence>
<dbReference type="Gene3D" id="2.10.109.10">
    <property type="entry name" value="Umud Fragment, subunit A"/>
    <property type="match status" value="1"/>
</dbReference>
<dbReference type="Proteomes" id="UP000177154">
    <property type="component" value="Unassembled WGS sequence"/>
</dbReference>
<dbReference type="GO" id="GO:0003677">
    <property type="term" value="F:DNA binding"/>
    <property type="evidence" value="ECO:0007669"/>
    <property type="project" value="InterPro"/>
</dbReference>
<dbReference type="GO" id="GO:0016787">
    <property type="term" value="F:hydrolase activity"/>
    <property type="evidence" value="ECO:0007669"/>
    <property type="project" value="UniProtKB-KW"/>
</dbReference>
<evidence type="ECO:0000256" key="6">
    <source>
        <dbReference type="ARBA" id="ARBA00022813"/>
    </source>
</evidence>
<keyword evidence="5 9" id="KW-0378">Hydrolase</keyword>
<comment type="similarity">
    <text evidence="1">Belongs to the N(4)/N(6)-methyltransferase family.</text>
</comment>
<protein>
    <recommendedName>
        <fullName evidence="10">Peptidase S24/S26A/S26B/S26C domain-containing protein</fullName>
    </recommendedName>
</protein>
<keyword evidence="4" id="KW-0227">DNA damage</keyword>
<evidence type="ECO:0000256" key="3">
    <source>
        <dbReference type="ARBA" id="ARBA00022747"/>
    </source>
</evidence>
<dbReference type="InterPro" id="IPR029063">
    <property type="entry name" value="SAM-dependent_MTases_sf"/>
</dbReference>
<evidence type="ECO:0000256" key="9">
    <source>
        <dbReference type="RuleBase" id="RU003991"/>
    </source>
</evidence>
<evidence type="ECO:0000256" key="5">
    <source>
        <dbReference type="ARBA" id="ARBA00022801"/>
    </source>
</evidence>
<dbReference type="GO" id="GO:0006355">
    <property type="term" value="P:regulation of DNA-templated transcription"/>
    <property type="evidence" value="ECO:0007669"/>
    <property type="project" value="InterPro"/>
</dbReference>
<evidence type="ECO:0000256" key="4">
    <source>
        <dbReference type="ARBA" id="ARBA00022763"/>
    </source>
</evidence>
<evidence type="ECO:0000313" key="12">
    <source>
        <dbReference type="Proteomes" id="UP000177154"/>
    </source>
</evidence>
<dbReference type="InterPro" id="IPR038333">
    <property type="entry name" value="T1MK-like_N_sf"/>
</dbReference>
<dbReference type="SUPFAM" id="SSF53335">
    <property type="entry name" value="S-adenosyl-L-methionine-dependent methyltransferases"/>
    <property type="match status" value="1"/>
</dbReference>
<dbReference type="InterPro" id="IPR006197">
    <property type="entry name" value="Peptidase_S24_LexA"/>
</dbReference>
<dbReference type="SUPFAM" id="SSF51306">
    <property type="entry name" value="LexA/Signal peptidase"/>
    <property type="match status" value="1"/>
</dbReference>
<accession>A0A1G2UU27</accession>
<dbReference type="Gene3D" id="1.20.1260.30">
    <property type="match status" value="1"/>
</dbReference>
<dbReference type="PANTHER" id="PTHR33516">
    <property type="entry name" value="LEXA REPRESSOR"/>
    <property type="match status" value="1"/>
</dbReference>